<dbReference type="SMART" id="SM00255">
    <property type="entry name" value="TIR"/>
    <property type="match status" value="1"/>
</dbReference>
<keyword evidence="2 7" id="KW-0812">Transmembrane</keyword>
<dbReference type="PROSITE" id="PS50026">
    <property type="entry name" value="EGF_3"/>
    <property type="match status" value="1"/>
</dbReference>
<dbReference type="PANTHER" id="PTHR24365:SF541">
    <property type="entry name" value="PROTEIN TOLL-RELATED"/>
    <property type="match status" value="1"/>
</dbReference>
<dbReference type="InterPro" id="IPR000742">
    <property type="entry name" value="EGF"/>
</dbReference>
<evidence type="ECO:0000256" key="8">
    <source>
        <dbReference type="SAM" id="SignalP"/>
    </source>
</evidence>
<evidence type="ECO:0000256" key="6">
    <source>
        <dbReference type="PROSITE-ProRule" id="PRU00076"/>
    </source>
</evidence>
<dbReference type="AlphaFoldDB" id="A0AAE0T0H3"/>
<evidence type="ECO:0000256" key="3">
    <source>
        <dbReference type="ARBA" id="ARBA00022729"/>
    </source>
</evidence>
<keyword evidence="3 8" id="KW-0732">Signal</keyword>
<accession>A0AAE0T0H3</accession>
<gene>
    <name evidence="11" type="ORF">CHS0354_027690</name>
</gene>
<name>A0AAE0T0H3_9BIVA</name>
<feature type="chain" id="PRO_5042287560" description="TIR domain-containing protein" evidence="8">
    <location>
        <begin position="24"/>
        <end position="533"/>
    </location>
</feature>
<organism evidence="11 12">
    <name type="scientific">Potamilus streckersoni</name>
    <dbReference type="NCBI Taxonomy" id="2493646"/>
    <lineage>
        <taxon>Eukaryota</taxon>
        <taxon>Metazoa</taxon>
        <taxon>Spiralia</taxon>
        <taxon>Lophotrochozoa</taxon>
        <taxon>Mollusca</taxon>
        <taxon>Bivalvia</taxon>
        <taxon>Autobranchia</taxon>
        <taxon>Heteroconchia</taxon>
        <taxon>Palaeoheterodonta</taxon>
        <taxon>Unionida</taxon>
        <taxon>Unionoidea</taxon>
        <taxon>Unionidae</taxon>
        <taxon>Ambleminae</taxon>
        <taxon>Lampsilini</taxon>
        <taxon>Potamilus</taxon>
    </lineage>
</organism>
<evidence type="ECO:0000313" key="11">
    <source>
        <dbReference type="EMBL" id="KAK3601550.1"/>
    </source>
</evidence>
<dbReference type="GO" id="GO:0038023">
    <property type="term" value="F:signaling receptor activity"/>
    <property type="evidence" value="ECO:0007669"/>
    <property type="project" value="TreeGrafter"/>
</dbReference>
<dbReference type="InterPro" id="IPR035897">
    <property type="entry name" value="Toll_tir_struct_dom_sf"/>
</dbReference>
<feature type="signal peptide" evidence="8">
    <location>
        <begin position="1"/>
        <end position="23"/>
    </location>
</feature>
<feature type="disulfide bond" evidence="6">
    <location>
        <begin position="145"/>
        <end position="154"/>
    </location>
</feature>
<keyword evidence="6" id="KW-1015">Disulfide bond</keyword>
<dbReference type="PANTHER" id="PTHR24365">
    <property type="entry name" value="TOLL-LIKE RECEPTOR"/>
    <property type="match status" value="1"/>
</dbReference>
<dbReference type="PRINTS" id="PR01537">
    <property type="entry name" value="INTRLKN1R1F"/>
</dbReference>
<proteinExistence type="predicted"/>
<feature type="domain" description="EGF-like" evidence="9">
    <location>
        <begin position="117"/>
        <end position="155"/>
    </location>
</feature>
<dbReference type="PROSITE" id="PS00022">
    <property type="entry name" value="EGF_1"/>
    <property type="match status" value="4"/>
</dbReference>
<dbReference type="Pfam" id="PF01582">
    <property type="entry name" value="TIR"/>
    <property type="match status" value="1"/>
</dbReference>
<evidence type="ECO:0000256" key="5">
    <source>
        <dbReference type="ARBA" id="ARBA00023136"/>
    </source>
</evidence>
<comment type="subcellular location">
    <subcellularLocation>
        <location evidence="1">Membrane</location>
    </subcellularLocation>
</comment>
<evidence type="ECO:0000256" key="7">
    <source>
        <dbReference type="SAM" id="Phobius"/>
    </source>
</evidence>
<dbReference type="Gene3D" id="3.40.50.10140">
    <property type="entry name" value="Toll/interleukin-1 receptor homology (TIR) domain"/>
    <property type="match status" value="1"/>
</dbReference>
<reference evidence="11" key="2">
    <citation type="journal article" date="2021" name="Genome Biol. Evol.">
        <title>Developing a high-quality reference genome for a parasitic bivalve with doubly uniparental inheritance (Bivalvia: Unionida).</title>
        <authorList>
            <person name="Smith C.H."/>
        </authorList>
    </citation>
    <scope>NUCLEOTIDE SEQUENCE</scope>
    <source>
        <strain evidence="11">CHS0354</strain>
        <tissue evidence="11">Mantle</tissue>
    </source>
</reference>
<evidence type="ECO:0000256" key="4">
    <source>
        <dbReference type="ARBA" id="ARBA00022989"/>
    </source>
</evidence>
<feature type="domain" description="TIR" evidence="10">
    <location>
        <begin position="362"/>
        <end position="507"/>
    </location>
</feature>
<reference evidence="11" key="1">
    <citation type="journal article" date="2021" name="Genome Biol. Evol.">
        <title>A High-Quality Reference Genome for a Parasitic Bivalve with Doubly Uniparental Inheritance (Bivalvia: Unionida).</title>
        <authorList>
            <person name="Smith C.H."/>
        </authorList>
    </citation>
    <scope>NUCLEOTIDE SEQUENCE</scope>
    <source>
        <strain evidence="11">CHS0354</strain>
    </source>
</reference>
<evidence type="ECO:0000259" key="10">
    <source>
        <dbReference type="PROSITE" id="PS50104"/>
    </source>
</evidence>
<keyword evidence="4 7" id="KW-1133">Transmembrane helix</keyword>
<sequence length="533" mass="60198">MNTMIWIPCVTIIMTICIVHVRSITCTVTLCSIPNFCGNGRECHTNPDTCKSECVCTDNVTHELCRTDEVKLSTNSPVTSSQTGTLVHHSDTTVYDVRNTEAPLTQSTDCLNNYSTNTMPCPSGIPCLYGDCIVDNLTGVANCECYPGATGVLCNEPCCLDCGPYGVCRVNNADNTQYCNCHPDYKGERCTMLIASDVSKTKVPLMQKTDCLSKYTRNTRFCLGMIPCFYGDCVTDNETSITGCKCYPGAVGDLCTDPCCLDCGLHGECRVNMADGSQFCSCYINYTGEGCTTLKTIDNTGTPRVEVEKDTWYLWVVGVCVVVLFMLLILLIVLPYLMWKHRVILIMKLVHYFQPYEDQDYWIWDALVLYHSDPRDEEFVLRKLYPMLEKMGFKVNIHFKDVTVGETVTNSNSIIQAVQNSRRTILVLSKNYVKSELTKLEYQCAQKVMLQKKHRIIPILLEDITEIKDTIDPTVKVILNSVTCIMWSGENNTKKLQKFWKRLELSMPKRQMMKDEGTVQPEYITIHVIDANK</sequence>
<dbReference type="GO" id="GO:0005886">
    <property type="term" value="C:plasma membrane"/>
    <property type="evidence" value="ECO:0007669"/>
    <property type="project" value="TreeGrafter"/>
</dbReference>
<evidence type="ECO:0000259" key="9">
    <source>
        <dbReference type="PROSITE" id="PS50026"/>
    </source>
</evidence>
<evidence type="ECO:0008006" key="13">
    <source>
        <dbReference type="Google" id="ProtNLM"/>
    </source>
</evidence>
<comment type="caution">
    <text evidence="11">The sequence shown here is derived from an EMBL/GenBank/DDBJ whole genome shotgun (WGS) entry which is preliminary data.</text>
</comment>
<keyword evidence="12" id="KW-1185">Reference proteome</keyword>
<dbReference type="PROSITE" id="PS50104">
    <property type="entry name" value="TIR"/>
    <property type="match status" value="1"/>
</dbReference>
<dbReference type="InterPro" id="IPR000157">
    <property type="entry name" value="TIR_dom"/>
</dbReference>
<dbReference type="SUPFAM" id="SSF52200">
    <property type="entry name" value="Toll/Interleukin receptor TIR domain"/>
    <property type="match status" value="1"/>
</dbReference>
<dbReference type="Proteomes" id="UP001195483">
    <property type="component" value="Unassembled WGS sequence"/>
</dbReference>
<keyword evidence="6" id="KW-0245">EGF-like domain</keyword>
<evidence type="ECO:0000256" key="1">
    <source>
        <dbReference type="ARBA" id="ARBA00004370"/>
    </source>
</evidence>
<dbReference type="EMBL" id="JAEAOA010001671">
    <property type="protein sequence ID" value="KAK3601550.1"/>
    <property type="molecule type" value="Genomic_DNA"/>
</dbReference>
<keyword evidence="5 7" id="KW-0472">Membrane</keyword>
<feature type="transmembrane region" description="Helical" evidence="7">
    <location>
        <begin position="312"/>
        <end position="339"/>
    </location>
</feature>
<dbReference type="GO" id="GO:0007165">
    <property type="term" value="P:signal transduction"/>
    <property type="evidence" value="ECO:0007669"/>
    <property type="project" value="InterPro"/>
</dbReference>
<comment type="caution">
    <text evidence="6">Lacks conserved residue(s) required for the propagation of feature annotation.</text>
</comment>
<protein>
    <recommendedName>
        <fullName evidence="13">TIR domain-containing protein</fullName>
    </recommendedName>
</protein>
<evidence type="ECO:0000256" key="2">
    <source>
        <dbReference type="ARBA" id="ARBA00022692"/>
    </source>
</evidence>
<reference evidence="11" key="3">
    <citation type="submission" date="2023-05" db="EMBL/GenBank/DDBJ databases">
        <authorList>
            <person name="Smith C.H."/>
        </authorList>
    </citation>
    <scope>NUCLEOTIDE SEQUENCE</scope>
    <source>
        <strain evidence="11">CHS0354</strain>
        <tissue evidence="11">Mantle</tissue>
    </source>
</reference>
<evidence type="ECO:0000313" key="12">
    <source>
        <dbReference type="Proteomes" id="UP001195483"/>
    </source>
</evidence>